<gene>
    <name evidence="2" type="ORF">Clacol_010253</name>
</gene>
<proteinExistence type="predicted"/>
<feature type="compositionally biased region" description="Low complexity" evidence="1">
    <location>
        <begin position="101"/>
        <end position="111"/>
    </location>
</feature>
<sequence length="408" mass="45658">MNQCNESWLFRILNGATAFGEMLSQQPLRNVQNPTDIVNMLGRDLAGEVALEASPDTTTSKQSGIEYSIQRWLALRASTQSGEGRLGVSLAGPLEKKKPRSSSVPVSPPSSDADLTPVGKSKTFITTTVLAEPTSVQDIPQLTNQEKVSLIVKEFGPLTKENEEEQLLAEVDASFFQDVAILGVVHLTTHRITFHASLLNTRPDLASSKQILHSGYVDVHRVWMELMSDMITTYRSSAEEERVRPLCTLLRMHFTSDCMAFTLIVHLVSAVRKVYPLDPSHPLQVKLDSVSLVNAKKPENKQSFSFFQRFRRASHHADISSMDSVQESGPPQGTTHVIELGTIEAAFAWRKELLAALYLFSKRRNLLLSDFNKKDSDSQDSDLDSESEQGVRINIPLERIKTYKLYQW</sequence>
<keyword evidence="3" id="KW-1185">Reference proteome</keyword>
<organism evidence="2 3">
    <name type="scientific">Clathrus columnatus</name>
    <dbReference type="NCBI Taxonomy" id="1419009"/>
    <lineage>
        <taxon>Eukaryota</taxon>
        <taxon>Fungi</taxon>
        <taxon>Dikarya</taxon>
        <taxon>Basidiomycota</taxon>
        <taxon>Agaricomycotina</taxon>
        <taxon>Agaricomycetes</taxon>
        <taxon>Phallomycetidae</taxon>
        <taxon>Phallales</taxon>
        <taxon>Clathraceae</taxon>
        <taxon>Clathrus</taxon>
    </lineage>
</organism>
<evidence type="ECO:0000256" key="1">
    <source>
        <dbReference type="SAM" id="MobiDB-lite"/>
    </source>
</evidence>
<reference evidence="2" key="1">
    <citation type="submission" date="2021-10" db="EMBL/GenBank/DDBJ databases">
        <title>De novo Genome Assembly of Clathrus columnatus (Basidiomycota, Fungi) Using Illumina and Nanopore Sequence Data.</title>
        <authorList>
            <person name="Ogiso-Tanaka E."/>
            <person name="Itagaki H."/>
            <person name="Hosoya T."/>
            <person name="Hosaka K."/>
        </authorList>
    </citation>
    <scope>NUCLEOTIDE SEQUENCE</scope>
    <source>
        <strain evidence="2">MO-923</strain>
    </source>
</reference>
<protein>
    <submittedName>
        <fullName evidence="2">Uncharacterized protein</fullName>
    </submittedName>
</protein>
<dbReference type="Proteomes" id="UP001050691">
    <property type="component" value="Unassembled WGS sequence"/>
</dbReference>
<evidence type="ECO:0000313" key="3">
    <source>
        <dbReference type="Proteomes" id="UP001050691"/>
    </source>
</evidence>
<name>A0AAV5AMY4_9AGAM</name>
<feature type="region of interest" description="Disordered" evidence="1">
    <location>
        <begin position="86"/>
        <end position="118"/>
    </location>
</feature>
<dbReference type="EMBL" id="BPWL01000011">
    <property type="protein sequence ID" value="GJJ15974.1"/>
    <property type="molecule type" value="Genomic_DNA"/>
</dbReference>
<dbReference type="AlphaFoldDB" id="A0AAV5AMY4"/>
<accession>A0AAV5AMY4</accession>
<comment type="caution">
    <text evidence="2">The sequence shown here is derived from an EMBL/GenBank/DDBJ whole genome shotgun (WGS) entry which is preliminary data.</text>
</comment>
<evidence type="ECO:0000313" key="2">
    <source>
        <dbReference type="EMBL" id="GJJ15974.1"/>
    </source>
</evidence>